<dbReference type="SUPFAM" id="SSF51735">
    <property type="entry name" value="NAD(P)-binding Rossmann-fold domains"/>
    <property type="match status" value="1"/>
</dbReference>
<dbReference type="PANTHER" id="PTHR42748:SF22">
    <property type="entry name" value="NMRA-LIKE DOMAIN-CONTAINING PROTEIN"/>
    <property type="match status" value="1"/>
</dbReference>
<dbReference type="OrthoDB" id="2101222at2759"/>
<evidence type="ECO:0000313" key="3">
    <source>
        <dbReference type="Proteomes" id="UP000070544"/>
    </source>
</evidence>
<sequence>MTSHGKPNRLLEPFTSFILTIEFFGYRTRLARALSFLNDSTGLPGPGVRAELCGALTGTKPVDPLRESPKSVSFAITSDDLSVAKPEMEGSERVAVIDGRGGDIRGAGSSARAVARKRGDASESMALLSFCMSFNLVNNHAPHAMEPRPVEEPSIFFVAVGDGYTGYYAVEEAVRVKAFDKVAVAIIAQEANKDLESLNYEVVEARPINIKVTLGSQGSTVAFIIPPARPDKFECTQIMLRGMKEARVENVVLLSTVGTEDAEGPQLREFQRIEDEAQSSGIQNLCIVRAGFYMQNLLLHADQFRESFIELPIGDSKIAAVDIQVFKLHDLMTGIIQQTIALQDMSLAVVRLCQQLPSGKHSGKTYTLTGPSSVSGWDIAQAAMSAMGGPEIEFRDVPPDLGKAILAAKPGLDDAGGFSSNSTTSHAKEDWISQHKTSKGLSSRLLRTCLDFSRSMKLTSPM</sequence>
<gene>
    <name evidence="2" type="ORF">M427DRAFT_148152</name>
</gene>
<dbReference type="Gene3D" id="3.40.50.720">
    <property type="entry name" value="NAD(P)-binding Rossmann-like Domain"/>
    <property type="match status" value="1"/>
</dbReference>
<evidence type="ECO:0008006" key="4">
    <source>
        <dbReference type="Google" id="ProtNLM"/>
    </source>
</evidence>
<dbReference type="InterPro" id="IPR036291">
    <property type="entry name" value="NAD(P)-bd_dom_sf"/>
</dbReference>
<reference evidence="2 3" key="1">
    <citation type="journal article" date="2015" name="Genome Biol. Evol.">
        <title>Phylogenomic analyses indicate that early fungi evolved digesting cell walls of algal ancestors of land plants.</title>
        <authorList>
            <person name="Chang Y."/>
            <person name="Wang S."/>
            <person name="Sekimoto S."/>
            <person name="Aerts A.L."/>
            <person name="Choi C."/>
            <person name="Clum A."/>
            <person name="LaButti K.M."/>
            <person name="Lindquist E.A."/>
            <person name="Yee Ngan C."/>
            <person name="Ohm R.A."/>
            <person name="Salamov A.A."/>
            <person name="Grigoriev I.V."/>
            <person name="Spatafora J.W."/>
            <person name="Berbee M.L."/>
        </authorList>
    </citation>
    <scope>NUCLEOTIDE SEQUENCE [LARGE SCALE GENOMIC DNA]</scope>
    <source>
        <strain evidence="2 3">JEL478</strain>
    </source>
</reference>
<evidence type="ECO:0000256" key="1">
    <source>
        <dbReference type="ARBA" id="ARBA00022857"/>
    </source>
</evidence>
<name>A0A139A3R8_GONPJ</name>
<dbReference type="Gene3D" id="3.90.25.10">
    <property type="entry name" value="UDP-galactose 4-epimerase, domain 1"/>
    <property type="match status" value="1"/>
</dbReference>
<organism evidence="2 3">
    <name type="scientific">Gonapodya prolifera (strain JEL478)</name>
    <name type="common">Monoblepharis prolifera</name>
    <dbReference type="NCBI Taxonomy" id="1344416"/>
    <lineage>
        <taxon>Eukaryota</taxon>
        <taxon>Fungi</taxon>
        <taxon>Fungi incertae sedis</taxon>
        <taxon>Chytridiomycota</taxon>
        <taxon>Chytridiomycota incertae sedis</taxon>
        <taxon>Monoblepharidomycetes</taxon>
        <taxon>Monoblepharidales</taxon>
        <taxon>Gonapodyaceae</taxon>
        <taxon>Gonapodya</taxon>
    </lineage>
</organism>
<dbReference type="InterPro" id="IPR051164">
    <property type="entry name" value="NmrA-like_oxidored"/>
</dbReference>
<dbReference type="STRING" id="1344416.A0A139A3R8"/>
<dbReference type="AlphaFoldDB" id="A0A139A3R8"/>
<keyword evidence="3" id="KW-1185">Reference proteome</keyword>
<dbReference type="EMBL" id="KQ965810">
    <property type="protein sequence ID" value="KXS11013.1"/>
    <property type="molecule type" value="Genomic_DNA"/>
</dbReference>
<protein>
    <recommendedName>
        <fullName evidence="4">NAD(P)-binding domain-containing protein</fullName>
    </recommendedName>
</protein>
<dbReference type="Proteomes" id="UP000070544">
    <property type="component" value="Unassembled WGS sequence"/>
</dbReference>
<feature type="non-terminal residue" evidence="2">
    <location>
        <position position="462"/>
    </location>
</feature>
<evidence type="ECO:0000313" key="2">
    <source>
        <dbReference type="EMBL" id="KXS11013.1"/>
    </source>
</evidence>
<dbReference type="GO" id="GO:0005634">
    <property type="term" value="C:nucleus"/>
    <property type="evidence" value="ECO:0007669"/>
    <property type="project" value="TreeGrafter"/>
</dbReference>
<dbReference type="PANTHER" id="PTHR42748">
    <property type="entry name" value="NITROGEN METABOLITE REPRESSION PROTEIN NMRA FAMILY MEMBER"/>
    <property type="match status" value="1"/>
</dbReference>
<keyword evidence="1" id="KW-0521">NADP</keyword>
<accession>A0A139A3R8</accession>
<proteinExistence type="predicted"/>